<dbReference type="AlphaFoldDB" id="A4TVJ2"/>
<organism evidence="2">
    <name type="scientific">Magnetospirillum gryphiswaldense</name>
    <dbReference type="NCBI Taxonomy" id="55518"/>
    <lineage>
        <taxon>Bacteria</taxon>
        <taxon>Pseudomonadati</taxon>
        <taxon>Pseudomonadota</taxon>
        <taxon>Alphaproteobacteria</taxon>
        <taxon>Rhodospirillales</taxon>
        <taxon>Rhodospirillaceae</taxon>
        <taxon>Magnetospirillum</taxon>
    </lineage>
</organism>
<accession>A4TVJ2</accession>
<name>A4TVJ2_9PROT</name>
<evidence type="ECO:0000256" key="1">
    <source>
        <dbReference type="SAM" id="MobiDB-lite"/>
    </source>
</evidence>
<dbReference type="EMBL" id="CU459003">
    <property type="protein sequence ID" value="CAM74649.1"/>
    <property type="molecule type" value="Genomic_DNA"/>
</dbReference>
<sequence length="82" mass="9254">MFMKFLLTVAVVALIWFGFRFAQRLAMQKPAPREPADSAAKPKPRFTPEPDGESVRDLVKCPICHTWRAPNLGPCGRKECPQ</sequence>
<gene>
    <name evidence="2" type="ORF">MGR_0916</name>
</gene>
<feature type="region of interest" description="Disordered" evidence="1">
    <location>
        <begin position="29"/>
        <end position="54"/>
    </location>
</feature>
<reference evidence="2" key="1">
    <citation type="journal article" date="2007" name="J. Bacteriol.">
        <title>Comparative genome analysis of four magnetotactic bacteria reveals a complex set of group-specific genes implicated in magnetosome biomineralization and function.</title>
        <authorList>
            <person name="Richter M."/>
            <person name="Kube M."/>
            <person name="Bazylinski D.A."/>
            <person name="Lombardot T."/>
            <person name="Gloeckner F.O."/>
            <person name="Reinhardt R."/>
            <person name="Schueler D."/>
        </authorList>
    </citation>
    <scope>NUCLEOTIDE SEQUENCE</scope>
    <source>
        <strain evidence="2">MSR-1</strain>
    </source>
</reference>
<dbReference type="RefSeq" id="WP_106002126.1">
    <property type="nucleotide sequence ID" value="NZ_CP027527.1"/>
</dbReference>
<proteinExistence type="predicted"/>
<protein>
    <submittedName>
        <fullName evidence="2">Uncharacterized protein</fullName>
    </submittedName>
</protein>
<evidence type="ECO:0000313" key="2">
    <source>
        <dbReference type="EMBL" id="CAM74649.1"/>
    </source>
</evidence>